<sequence length="54" mass="6390">MNRINHISKSSLYETDDYKTKIIITHLIITFIIVTIIAIYPEKLITYCNYNIVK</sequence>
<gene>
    <name evidence="2" type="ORF">XBFM1_2200015</name>
</gene>
<keyword evidence="1" id="KW-1133">Transmembrane helix</keyword>
<evidence type="ECO:0000313" key="2">
    <source>
        <dbReference type="EMBL" id="CDH01535.1"/>
    </source>
</evidence>
<proteinExistence type="predicted"/>
<reference evidence="2" key="1">
    <citation type="submission" date="2013-07" db="EMBL/GenBank/DDBJ databases">
        <title>Sub-species coevolution in mutualistic symbiosis.</title>
        <authorList>
            <person name="Murfin K."/>
            <person name="Klassen J."/>
            <person name="Lee M."/>
            <person name="Forst S."/>
            <person name="Stock P."/>
            <person name="Goodrich-Blair H."/>
        </authorList>
    </citation>
    <scope>NUCLEOTIDE SEQUENCE [LARGE SCALE GENOMIC DNA]</scope>
    <source>
        <strain evidence="2">Feltiae Moldova</strain>
    </source>
</reference>
<dbReference type="AlphaFoldDB" id="A0A077NRP1"/>
<dbReference type="EMBL" id="CBSV010000136">
    <property type="protein sequence ID" value="CDH01535.1"/>
    <property type="molecule type" value="Genomic_DNA"/>
</dbReference>
<evidence type="ECO:0000313" key="3">
    <source>
        <dbReference type="Proteomes" id="UP000028487"/>
    </source>
</evidence>
<keyword evidence="1" id="KW-0812">Transmembrane</keyword>
<comment type="caution">
    <text evidence="2">The sequence shown here is derived from an EMBL/GenBank/DDBJ whole genome shotgun (WGS) entry which is preliminary data.</text>
</comment>
<feature type="transmembrane region" description="Helical" evidence="1">
    <location>
        <begin position="21"/>
        <end position="40"/>
    </location>
</feature>
<dbReference type="Proteomes" id="UP000028487">
    <property type="component" value="Unassembled WGS sequence"/>
</dbReference>
<keyword evidence="1" id="KW-0472">Membrane</keyword>
<dbReference type="HOGENOM" id="CLU_3049424_0_0_6"/>
<protein>
    <submittedName>
        <fullName evidence="2">Uncharacterized protein</fullName>
    </submittedName>
</protein>
<name>A0A077NRP1_XENBV</name>
<accession>A0A077NRP1</accession>
<organism evidence="2 3">
    <name type="scientific">Xenorhabdus bovienii str. feltiae Moldova</name>
    <dbReference type="NCBI Taxonomy" id="1398200"/>
    <lineage>
        <taxon>Bacteria</taxon>
        <taxon>Pseudomonadati</taxon>
        <taxon>Pseudomonadota</taxon>
        <taxon>Gammaproteobacteria</taxon>
        <taxon>Enterobacterales</taxon>
        <taxon>Morganellaceae</taxon>
        <taxon>Xenorhabdus</taxon>
    </lineage>
</organism>
<evidence type="ECO:0000256" key="1">
    <source>
        <dbReference type="SAM" id="Phobius"/>
    </source>
</evidence>